<evidence type="ECO:0008006" key="5">
    <source>
        <dbReference type="Google" id="ProtNLM"/>
    </source>
</evidence>
<keyword evidence="4" id="KW-1185">Reference proteome</keyword>
<accession>A0A1M5NCA7</accession>
<evidence type="ECO:0000256" key="2">
    <source>
        <dbReference type="SAM" id="Phobius"/>
    </source>
</evidence>
<dbReference type="STRING" id="490188.SAMN04488068_1769"/>
<dbReference type="EMBL" id="FQWZ01000003">
    <property type="protein sequence ID" value="SHG87128.1"/>
    <property type="molecule type" value="Genomic_DNA"/>
</dbReference>
<reference evidence="3 4" key="1">
    <citation type="submission" date="2016-11" db="EMBL/GenBank/DDBJ databases">
        <authorList>
            <person name="Jaros S."/>
            <person name="Januszkiewicz K."/>
            <person name="Wedrychowicz H."/>
        </authorList>
    </citation>
    <scope>NUCLEOTIDE SEQUENCE [LARGE SCALE GENOMIC DNA]</scope>
    <source>
        <strain evidence="3 4">CGMCC 1.7049</strain>
    </source>
</reference>
<evidence type="ECO:0000313" key="3">
    <source>
        <dbReference type="EMBL" id="SHG87128.1"/>
    </source>
</evidence>
<feature type="region of interest" description="Disordered" evidence="1">
    <location>
        <begin position="1"/>
        <end position="27"/>
    </location>
</feature>
<dbReference type="Proteomes" id="UP000199758">
    <property type="component" value="Unassembled WGS sequence"/>
</dbReference>
<name>A0A1M5NCA7_9GAMM</name>
<organism evidence="3 4">
    <name type="scientific">Hydrocarboniphaga daqingensis</name>
    <dbReference type="NCBI Taxonomy" id="490188"/>
    <lineage>
        <taxon>Bacteria</taxon>
        <taxon>Pseudomonadati</taxon>
        <taxon>Pseudomonadota</taxon>
        <taxon>Gammaproteobacteria</taxon>
        <taxon>Nevskiales</taxon>
        <taxon>Nevskiaceae</taxon>
        <taxon>Hydrocarboniphaga</taxon>
    </lineage>
</organism>
<sequence length="146" mass="15641">MTIPPTPVSRSGDVDPNTPRNGAAGGPSIRVQSDDAVLIAQLDQSRQQLVLAADVLRSPLRSIARVEHAARSVLPMLPYAFAALAVVGLARSVFGRGKLRPMLMIATGLDIWRLWRSYQVTAAMPTTATSTPRIDTPAPTFRGNPT</sequence>
<keyword evidence="2" id="KW-0472">Membrane</keyword>
<dbReference type="RefSeq" id="WP_072896561.1">
    <property type="nucleotide sequence ID" value="NZ_FQWZ01000003.1"/>
</dbReference>
<protein>
    <recommendedName>
        <fullName evidence="5">YqjK-like protein</fullName>
    </recommendedName>
</protein>
<keyword evidence="2" id="KW-0812">Transmembrane</keyword>
<feature type="region of interest" description="Disordered" evidence="1">
    <location>
        <begin position="127"/>
        <end position="146"/>
    </location>
</feature>
<keyword evidence="2" id="KW-1133">Transmembrane helix</keyword>
<evidence type="ECO:0000313" key="4">
    <source>
        <dbReference type="Proteomes" id="UP000199758"/>
    </source>
</evidence>
<dbReference type="AlphaFoldDB" id="A0A1M5NCA7"/>
<feature type="transmembrane region" description="Helical" evidence="2">
    <location>
        <begin position="76"/>
        <end position="94"/>
    </location>
</feature>
<proteinExistence type="predicted"/>
<evidence type="ECO:0000256" key="1">
    <source>
        <dbReference type="SAM" id="MobiDB-lite"/>
    </source>
</evidence>
<dbReference type="OrthoDB" id="9987037at2"/>
<gene>
    <name evidence="3" type="ORF">SAMN04488068_1769</name>
</gene>